<organism evidence="7 8">
    <name type="scientific">Aspergillus ellipticus CBS 707.79</name>
    <dbReference type="NCBI Taxonomy" id="1448320"/>
    <lineage>
        <taxon>Eukaryota</taxon>
        <taxon>Fungi</taxon>
        <taxon>Dikarya</taxon>
        <taxon>Ascomycota</taxon>
        <taxon>Pezizomycotina</taxon>
        <taxon>Eurotiomycetes</taxon>
        <taxon>Eurotiomycetidae</taxon>
        <taxon>Eurotiales</taxon>
        <taxon>Aspergillaceae</taxon>
        <taxon>Aspergillus</taxon>
        <taxon>Aspergillus subgen. Circumdati</taxon>
    </lineage>
</organism>
<dbReference type="AlphaFoldDB" id="A0A319D5W7"/>
<evidence type="ECO:0000256" key="1">
    <source>
        <dbReference type="ARBA" id="ARBA00004141"/>
    </source>
</evidence>
<feature type="transmembrane region" description="Helical" evidence="6">
    <location>
        <begin position="107"/>
        <end position="132"/>
    </location>
</feature>
<evidence type="ECO:0000256" key="4">
    <source>
        <dbReference type="ARBA" id="ARBA00022989"/>
    </source>
</evidence>
<evidence type="ECO:0000313" key="7">
    <source>
        <dbReference type="EMBL" id="PYH92710.1"/>
    </source>
</evidence>
<dbReference type="GO" id="GO:0016020">
    <property type="term" value="C:membrane"/>
    <property type="evidence" value="ECO:0007669"/>
    <property type="project" value="UniProtKB-SubCell"/>
</dbReference>
<evidence type="ECO:0008006" key="9">
    <source>
        <dbReference type="Google" id="ProtNLM"/>
    </source>
</evidence>
<dbReference type="STRING" id="1448320.A0A319D5W7"/>
<feature type="transmembrane region" description="Helical" evidence="6">
    <location>
        <begin position="52"/>
        <end position="71"/>
    </location>
</feature>
<keyword evidence="3 6" id="KW-0812">Transmembrane</keyword>
<protein>
    <recommendedName>
        <fullName evidence="9">Integral membrane protein</fullName>
    </recommendedName>
</protein>
<feature type="transmembrane region" description="Helical" evidence="6">
    <location>
        <begin position="20"/>
        <end position="40"/>
    </location>
</feature>
<dbReference type="GO" id="GO:0016829">
    <property type="term" value="F:lyase activity"/>
    <property type="evidence" value="ECO:0007669"/>
    <property type="project" value="InterPro"/>
</dbReference>
<feature type="transmembrane region" description="Helical" evidence="6">
    <location>
        <begin position="77"/>
        <end position="95"/>
    </location>
</feature>
<dbReference type="VEuPathDB" id="FungiDB:BO71DRAFT_329378"/>
<feature type="transmembrane region" description="Helical" evidence="6">
    <location>
        <begin position="138"/>
        <end position="161"/>
    </location>
</feature>
<evidence type="ECO:0000313" key="8">
    <source>
        <dbReference type="Proteomes" id="UP000247810"/>
    </source>
</evidence>
<dbReference type="OrthoDB" id="5294024at2759"/>
<reference evidence="7 8" key="1">
    <citation type="submission" date="2018-02" db="EMBL/GenBank/DDBJ databases">
        <title>The genomes of Aspergillus section Nigri reveals drivers in fungal speciation.</title>
        <authorList>
            <consortium name="DOE Joint Genome Institute"/>
            <person name="Vesth T.C."/>
            <person name="Nybo J."/>
            <person name="Theobald S."/>
            <person name="Brandl J."/>
            <person name="Frisvad J.C."/>
            <person name="Nielsen K.F."/>
            <person name="Lyhne E.K."/>
            <person name="Kogle M.E."/>
            <person name="Kuo A."/>
            <person name="Riley R."/>
            <person name="Clum A."/>
            <person name="Nolan M."/>
            <person name="Lipzen A."/>
            <person name="Salamov A."/>
            <person name="Henrissat B."/>
            <person name="Wiebenga A."/>
            <person name="De vries R.P."/>
            <person name="Grigoriev I.V."/>
            <person name="Mortensen U.H."/>
            <person name="Andersen M.R."/>
            <person name="Baker S.E."/>
        </authorList>
    </citation>
    <scope>NUCLEOTIDE SEQUENCE [LARGE SCALE GENOMIC DNA]</scope>
    <source>
        <strain evidence="7 8">CBS 707.79</strain>
    </source>
</reference>
<feature type="transmembrane region" description="Helical" evidence="6">
    <location>
        <begin position="205"/>
        <end position="227"/>
    </location>
</feature>
<dbReference type="PANTHER" id="PTHR42038">
    <property type="match status" value="1"/>
</dbReference>
<evidence type="ECO:0000256" key="6">
    <source>
        <dbReference type="SAM" id="Phobius"/>
    </source>
</evidence>
<gene>
    <name evidence="7" type="ORF">BO71DRAFT_329378</name>
</gene>
<dbReference type="EMBL" id="KZ825910">
    <property type="protein sequence ID" value="PYH92710.1"/>
    <property type="molecule type" value="Genomic_DNA"/>
</dbReference>
<sequence length="243" mass="27151">MDGFDNSTAPPEYVELKWLVNIFIIGMGAGWIVHYVCMVYTSFKDQTYGMTIAGLCANFAWEIVYCLMYPATGFFERAAFCLGLLFDMVVIYSAIKNAPNEWRQSAIVGNNMSLAFAAMTLFCLSGHLALVAQLGPGLAYTWGAVACQLLISVGDVFQLLTRGNTRGGSWTLWISRFFGSTSAVGFALIRYFYWPGSFSWLNSPLILWALAVFFLSEILYGVCFFFVKSHEEASQQQVKYKGK</sequence>
<evidence type="ECO:0000256" key="5">
    <source>
        <dbReference type="ARBA" id="ARBA00023136"/>
    </source>
</evidence>
<accession>A0A319D5W7</accession>
<dbReference type="Proteomes" id="UP000247810">
    <property type="component" value="Unassembled WGS sequence"/>
</dbReference>
<evidence type="ECO:0000256" key="3">
    <source>
        <dbReference type="ARBA" id="ARBA00022692"/>
    </source>
</evidence>
<name>A0A319D5W7_9EURO</name>
<comment type="subcellular location">
    <subcellularLocation>
        <location evidence="1">Membrane</location>
        <topology evidence="1">Multi-pass membrane protein</topology>
    </subcellularLocation>
</comment>
<evidence type="ECO:0000256" key="2">
    <source>
        <dbReference type="ARBA" id="ARBA00006757"/>
    </source>
</evidence>
<dbReference type="InterPro" id="IPR039020">
    <property type="entry name" value="PaxB-like"/>
</dbReference>
<keyword evidence="4 6" id="KW-1133">Transmembrane helix</keyword>
<keyword evidence="5 6" id="KW-0472">Membrane</keyword>
<comment type="similarity">
    <text evidence="2">Belongs to the paxB family.</text>
</comment>
<dbReference type="Pfam" id="PF25129">
    <property type="entry name" value="Pyr4-TMTC"/>
    <property type="match status" value="1"/>
</dbReference>
<keyword evidence="8" id="KW-1185">Reference proteome</keyword>
<dbReference type="PANTHER" id="PTHR42038:SF2">
    <property type="entry name" value="TERPENE CYCLASE AUSL"/>
    <property type="match status" value="1"/>
</dbReference>
<feature type="transmembrane region" description="Helical" evidence="6">
    <location>
        <begin position="173"/>
        <end position="193"/>
    </location>
</feature>
<proteinExistence type="inferred from homology"/>